<dbReference type="Pfam" id="PF14029">
    <property type="entry name" value="DUF4244"/>
    <property type="match status" value="1"/>
</dbReference>
<dbReference type="InterPro" id="IPR025338">
    <property type="entry name" value="DUF4244"/>
</dbReference>
<comment type="caution">
    <text evidence="3">The sequence shown here is derived from an EMBL/GenBank/DDBJ whole genome shotgun (WGS) entry which is preliminary data.</text>
</comment>
<feature type="compositionally biased region" description="Polar residues" evidence="1">
    <location>
        <begin position="15"/>
        <end position="24"/>
    </location>
</feature>
<gene>
    <name evidence="3" type="ORF">CBZ_05020</name>
</gene>
<dbReference type="AlphaFoldDB" id="A0A402DMV3"/>
<keyword evidence="2" id="KW-0472">Membrane</keyword>
<name>A0A402DMV3_9CELL</name>
<keyword evidence="4" id="KW-1185">Reference proteome</keyword>
<evidence type="ECO:0000313" key="3">
    <source>
        <dbReference type="EMBL" id="GCE75446.1"/>
    </source>
</evidence>
<sequence>MSTDLTTRAHPTAGQALTSPQTARATAAGGMQERARRHRVVGALERRVVPAPLRRVGPTVRRVVAAAGDAGMATAEYAIVTLAAVGFAGLLVAILRGGEVKGLLLGLIRQALAQ</sequence>
<keyword evidence="2" id="KW-0812">Transmembrane</keyword>
<accession>A0A402DMV3</accession>
<dbReference type="EMBL" id="BIMR01000024">
    <property type="protein sequence ID" value="GCE75446.1"/>
    <property type="molecule type" value="Genomic_DNA"/>
</dbReference>
<reference evidence="3 4" key="1">
    <citation type="submission" date="2019-01" db="EMBL/GenBank/DDBJ databases">
        <title>Draft genome sequence of Cellulomonas takizawaensis strain TKZ-21.</title>
        <authorList>
            <person name="Yamamura H."/>
            <person name="Hayashi T."/>
            <person name="Hamada M."/>
            <person name="Serisawa Y."/>
            <person name="Matsuyama K."/>
            <person name="Nakagawa Y."/>
            <person name="Otoguro M."/>
            <person name="Yanagida F."/>
            <person name="Hayakawa M."/>
        </authorList>
    </citation>
    <scope>NUCLEOTIDE SEQUENCE [LARGE SCALE GENOMIC DNA]</scope>
    <source>
        <strain evidence="3 4">NBRC12680</strain>
    </source>
</reference>
<evidence type="ECO:0008006" key="5">
    <source>
        <dbReference type="Google" id="ProtNLM"/>
    </source>
</evidence>
<evidence type="ECO:0000313" key="4">
    <source>
        <dbReference type="Proteomes" id="UP000289954"/>
    </source>
</evidence>
<keyword evidence="2" id="KW-1133">Transmembrane helix</keyword>
<evidence type="ECO:0000256" key="1">
    <source>
        <dbReference type="SAM" id="MobiDB-lite"/>
    </source>
</evidence>
<evidence type="ECO:0000256" key="2">
    <source>
        <dbReference type="SAM" id="Phobius"/>
    </source>
</evidence>
<feature type="region of interest" description="Disordered" evidence="1">
    <location>
        <begin position="1"/>
        <end position="36"/>
    </location>
</feature>
<dbReference type="RefSeq" id="WP_246012989.1">
    <property type="nucleotide sequence ID" value="NZ_BIMR01000024.1"/>
</dbReference>
<organism evidence="3 4">
    <name type="scientific">Cellulomonas biazotea</name>
    <dbReference type="NCBI Taxonomy" id="1709"/>
    <lineage>
        <taxon>Bacteria</taxon>
        <taxon>Bacillati</taxon>
        <taxon>Actinomycetota</taxon>
        <taxon>Actinomycetes</taxon>
        <taxon>Micrococcales</taxon>
        <taxon>Cellulomonadaceae</taxon>
        <taxon>Cellulomonas</taxon>
    </lineage>
</organism>
<proteinExistence type="predicted"/>
<feature type="transmembrane region" description="Helical" evidence="2">
    <location>
        <begin position="77"/>
        <end position="95"/>
    </location>
</feature>
<protein>
    <recommendedName>
        <fullName evidence="5">DUF4244 domain-containing protein</fullName>
    </recommendedName>
</protein>
<dbReference type="Proteomes" id="UP000289954">
    <property type="component" value="Unassembled WGS sequence"/>
</dbReference>